<comment type="caution">
    <text evidence="2">The sequence shown here is derived from an EMBL/GenBank/DDBJ whole genome shotgun (WGS) entry which is preliminary data.</text>
</comment>
<reference evidence="2 3" key="2">
    <citation type="submission" date="2020-07" db="EMBL/GenBank/DDBJ databases">
        <title>Genome assembly of wild tea tree DASZ reveals pedigree and selection history of tea varieties.</title>
        <authorList>
            <person name="Zhang W."/>
        </authorList>
    </citation>
    <scope>NUCLEOTIDE SEQUENCE [LARGE SCALE GENOMIC DNA]</scope>
    <source>
        <strain evidence="3">cv. G240</strain>
        <tissue evidence="2">Leaf</tissue>
    </source>
</reference>
<gene>
    <name evidence="2" type="ORF">HYC85_021647</name>
</gene>
<dbReference type="PANTHER" id="PTHR34952:SF2">
    <property type="entry name" value="OS05G0113500 PROTEIN"/>
    <property type="match status" value="1"/>
</dbReference>
<feature type="compositionally biased region" description="Basic and acidic residues" evidence="1">
    <location>
        <begin position="347"/>
        <end position="359"/>
    </location>
</feature>
<organism evidence="2 3">
    <name type="scientific">Camellia sinensis</name>
    <name type="common">Tea plant</name>
    <name type="synonym">Thea sinensis</name>
    <dbReference type="NCBI Taxonomy" id="4442"/>
    <lineage>
        <taxon>Eukaryota</taxon>
        <taxon>Viridiplantae</taxon>
        <taxon>Streptophyta</taxon>
        <taxon>Embryophyta</taxon>
        <taxon>Tracheophyta</taxon>
        <taxon>Spermatophyta</taxon>
        <taxon>Magnoliopsida</taxon>
        <taxon>eudicotyledons</taxon>
        <taxon>Gunneridae</taxon>
        <taxon>Pentapetalae</taxon>
        <taxon>asterids</taxon>
        <taxon>Ericales</taxon>
        <taxon>Theaceae</taxon>
        <taxon>Camellia</taxon>
    </lineage>
</organism>
<keyword evidence="3" id="KW-1185">Reference proteome</keyword>
<protein>
    <submittedName>
        <fullName evidence="2">Uncharacterized protein</fullName>
    </submittedName>
</protein>
<feature type="region of interest" description="Disordered" evidence="1">
    <location>
        <begin position="324"/>
        <end position="403"/>
    </location>
</feature>
<accession>A0A7J7GI81</accession>
<reference evidence="3" key="1">
    <citation type="journal article" date="2020" name="Nat. Commun.">
        <title>Genome assembly of wild tea tree DASZ reveals pedigree and selection history of tea varieties.</title>
        <authorList>
            <person name="Zhang W."/>
            <person name="Zhang Y."/>
            <person name="Qiu H."/>
            <person name="Guo Y."/>
            <person name="Wan H."/>
            <person name="Zhang X."/>
            <person name="Scossa F."/>
            <person name="Alseekh S."/>
            <person name="Zhang Q."/>
            <person name="Wang P."/>
            <person name="Xu L."/>
            <person name="Schmidt M.H."/>
            <person name="Jia X."/>
            <person name="Li D."/>
            <person name="Zhu A."/>
            <person name="Guo F."/>
            <person name="Chen W."/>
            <person name="Ni D."/>
            <person name="Usadel B."/>
            <person name="Fernie A.R."/>
            <person name="Wen W."/>
        </authorList>
    </citation>
    <scope>NUCLEOTIDE SEQUENCE [LARGE SCALE GENOMIC DNA]</scope>
    <source>
        <strain evidence="3">cv. G240</strain>
    </source>
</reference>
<evidence type="ECO:0000313" key="2">
    <source>
        <dbReference type="EMBL" id="KAF5940480.1"/>
    </source>
</evidence>
<name>A0A7J7GI81_CAMSI</name>
<dbReference type="Proteomes" id="UP000593564">
    <property type="component" value="Unassembled WGS sequence"/>
</dbReference>
<dbReference type="EMBL" id="JACBKZ010000010">
    <property type="protein sequence ID" value="KAF5940480.1"/>
    <property type="molecule type" value="Genomic_DNA"/>
</dbReference>
<dbReference type="AlphaFoldDB" id="A0A7J7GI81"/>
<dbReference type="PANTHER" id="PTHR34952">
    <property type="entry name" value="OS05G0113500 PROTEIN"/>
    <property type="match status" value="1"/>
</dbReference>
<feature type="compositionally biased region" description="Polar residues" evidence="1">
    <location>
        <begin position="385"/>
        <end position="394"/>
    </location>
</feature>
<proteinExistence type="predicted"/>
<evidence type="ECO:0000256" key="1">
    <source>
        <dbReference type="SAM" id="MobiDB-lite"/>
    </source>
</evidence>
<evidence type="ECO:0000313" key="3">
    <source>
        <dbReference type="Proteomes" id="UP000593564"/>
    </source>
</evidence>
<sequence>MAAGDISRCVTAIENANTFATATATSADVSVAASGIIFLEDIVEPTVAKTKRKVEMNSARLVIDCSIILDEIHRESSSSFWRQFSVVSMVTKLLIHMQLHKTLVFRLVSRLMIEDSGAVNGVILADGTKVHSSVVLSNATPYKTFMDTGSPVGALVSQDVNRSDDLKRLYPEPSQCTCYVLEDVSLSELGNSLTEFLHIQDDKKLASSSNLVQPADKTDNFNVEKEDKCKDLDQTEPTTVTSEKFFPKCATFACSGKKASLAVSANVEDDINAAVLEKNGHESVNPACPQSISLPTPSKLVSAMKGSPEKQGMTPLEKLTVRWAPDVYDPPPSISTSTSGKIKKPRPKSESKRYYDYKNGKNKQKGKPSKGSSSKDKKHVRKHGGSSNKYYQTLDNDDRVVDYNEPCGESGGFGVGSPNSYYGSSFLKKSVRELHFSIAEAT</sequence>